<dbReference type="InterPro" id="IPR051132">
    <property type="entry name" value="3-5_Exonuclease_domain"/>
</dbReference>
<dbReference type="GO" id="GO:0005737">
    <property type="term" value="C:cytoplasm"/>
    <property type="evidence" value="ECO:0007669"/>
    <property type="project" value="TreeGrafter"/>
</dbReference>
<dbReference type="Gene3D" id="3.30.420.10">
    <property type="entry name" value="Ribonuclease H-like superfamily/Ribonuclease H"/>
    <property type="match status" value="1"/>
</dbReference>
<evidence type="ECO:0000313" key="4">
    <source>
        <dbReference type="Proteomes" id="UP001293593"/>
    </source>
</evidence>
<dbReference type="GO" id="GO:0008408">
    <property type="term" value="F:3'-5' exonuclease activity"/>
    <property type="evidence" value="ECO:0007669"/>
    <property type="project" value="TreeGrafter"/>
</dbReference>
<dbReference type="PANTHER" id="PTHR13620:SF59">
    <property type="entry name" value="POLYNUCLEOTIDYL TRANSFERASE, RIBONUCLEASE H-LIKE SUPERFAMILY PROTEIN"/>
    <property type="match status" value="1"/>
</dbReference>
<dbReference type="InterPro" id="IPR036397">
    <property type="entry name" value="RNaseH_sf"/>
</dbReference>
<comment type="caution">
    <text evidence="3">The sequence shown here is derived from an EMBL/GenBank/DDBJ whole genome shotgun (WGS) entry which is preliminary data.</text>
</comment>
<evidence type="ECO:0008006" key="5">
    <source>
        <dbReference type="Google" id="ProtNLM"/>
    </source>
</evidence>
<accession>A0AAE1MFC8</accession>
<evidence type="ECO:0000256" key="2">
    <source>
        <dbReference type="ARBA" id="ARBA00022801"/>
    </source>
</evidence>
<organism evidence="3 4">
    <name type="scientific">Acacia crassicarpa</name>
    <name type="common">northern wattle</name>
    <dbReference type="NCBI Taxonomy" id="499986"/>
    <lineage>
        <taxon>Eukaryota</taxon>
        <taxon>Viridiplantae</taxon>
        <taxon>Streptophyta</taxon>
        <taxon>Embryophyta</taxon>
        <taxon>Tracheophyta</taxon>
        <taxon>Spermatophyta</taxon>
        <taxon>Magnoliopsida</taxon>
        <taxon>eudicotyledons</taxon>
        <taxon>Gunneridae</taxon>
        <taxon>Pentapetalae</taxon>
        <taxon>rosids</taxon>
        <taxon>fabids</taxon>
        <taxon>Fabales</taxon>
        <taxon>Fabaceae</taxon>
        <taxon>Caesalpinioideae</taxon>
        <taxon>mimosoid clade</taxon>
        <taxon>Acacieae</taxon>
        <taxon>Acacia</taxon>
    </lineage>
</organism>
<dbReference type="InterPro" id="IPR012337">
    <property type="entry name" value="RNaseH-like_sf"/>
</dbReference>
<name>A0AAE1MFC8_9FABA</name>
<keyword evidence="1" id="KW-0540">Nuclease</keyword>
<dbReference type="GO" id="GO:0005634">
    <property type="term" value="C:nucleus"/>
    <property type="evidence" value="ECO:0007669"/>
    <property type="project" value="TreeGrafter"/>
</dbReference>
<sequence>MAFTIEENAAPASHRLFKVNFDGTDIDVTVTHKAAAVARWISRTNSRQEEFHDGRLVVGLGVQWTPGGPADTLQLCVGDRCLVYQLRNSDNVPGILRRFLMDPRNTFVGFWNNRDRRKLKISGYDLDMLRNPLDMRKYVQTANGERLKTATIERIVEECLGITGVRISREINMSNWGNVNIRVEQVLQVTLDAHFAFIIGRNIRAWTFNKVSP</sequence>
<gene>
    <name evidence="3" type="ORF">QN277_007407</name>
</gene>
<dbReference type="Proteomes" id="UP001293593">
    <property type="component" value="Unassembled WGS sequence"/>
</dbReference>
<reference evidence="3" key="1">
    <citation type="submission" date="2023-10" db="EMBL/GenBank/DDBJ databases">
        <title>Chromosome-level genome of the transformable northern wattle, Acacia crassicarpa.</title>
        <authorList>
            <person name="Massaro I."/>
            <person name="Sinha N.R."/>
            <person name="Poethig S."/>
            <person name="Leichty A.R."/>
        </authorList>
    </citation>
    <scope>NUCLEOTIDE SEQUENCE</scope>
    <source>
        <strain evidence="3">Acra3RX</strain>
        <tissue evidence="3">Leaf</tissue>
    </source>
</reference>
<dbReference type="PANTHER" id="PTHR13620">
    <property type="entry name" value="3-5 EXONUCLEASE"/>
    <property type="match status" value="1"/>
</dbReference>
<evidence type="ECO:0000313" key="3">
    <source>
        <dbReference type="EMBL" id="KAK4257876.1"/>
    </source>
</evidence>
<protein>
    <recommendedName>
        <fullName evidence="5">3'-5' exonuclease domain-containing protein</fullName>
    </recommendedName>
</protein>
<evidence type="ECO:0000256" key="1">
    <source>
        <dbReference type="ARBA" id="ARBA00022722"/>
    </source>
</evidence>
<proteinExistence type="predicted"/>
<dbReference type="EMBL" id="JAWXYG010000012">
    <property type="protein sequence ID" value="KAK4257876.1"/>
    <property type="molecule type" value="Genomic_DNA"/>
</dbReference>
<keyword evidence="4" id="KW-1185">Reference proteome</keyword>
<keyword evidence="2" id="KW-0378">Hydrolase</keyword>
<dbReference type="AlphaFoldDB" id="A0AAE1MFC8"/>
<dbReference type="SUPFAM" id="SSF53098">
    <property type="entry name" value="Ribonuclease H-like"/>
    <property type="match status" value="1"/>
</dbReference>
<dbReference type="GO" id="GO:0003676">
    <property type="term" value="F:nucleic acid binding"/>
    <property type="evidence" value="ECO:0007669"/>
    <property type="project" value="InterPro"/>
</dbReference>